<dbReference type="InParanoid" id="I1CR36"/>
<dbReference type="VEuPathDB" id="FungiDB:RO3G_15627"/>
<name>I1CR36_RHIO9</name>
<dbReference type="Proteomes" id="UP000009138">
    <property type="component" value="Unassembled WGS sequence"/>
</dbReference>
<gene>
    <name evidence="1" type="ORF">RO3G_15627</name>
</gene>
<protein>
    <submittedName>
        <fullName evidence="1">Uncharacterized protein</fullName>
    </submittedName>
</protein>
<reference evidence="1 2" key="1">
    <citation type="journal article" date="2009" name="PLoS Genet.">
        <title>Genomic analysis of the basal lineage fungus Rhizopus oryzae reveals a whole-genome duplication.</title>
        <authorList>
            <person name="Ma L.-J."/>
            <person name="Ibrahim A.S."/>
            <person name="Skory C."/>
            <person name="Grabherr M.G."/>
            <person name="Burger G."/>
            <person name="Butler M."/>
            <person name="Elias M."/>
            <person name="Idnurm A."/>
            <person name="Lang B.F."/>
            <person name="Sone T."/>
            <person name="Abe A."/>
            <person name="Calvo S.E."/>
            <person name="Corrochano L.M."/>
            <person name="Engels R."/>
            <person name="Fu J."/>
            <person name="Hansberg W."/>
            <person name="Kim J.-M."/>
            <person name="Kodira C.D."/>
            <person name="Koehrsen M.J."/>
            <person name="Liu B."/>
            <person name="Miranda-Saavedra D."/>
            <person name="O'Leary S."/>
            <person name="Ortiz-Castellanos L."/>
            <person name="Poulter R."/>
            <person name="Rodriguez-Romero J."/>
            <person name="Ruiz-Herrera J."/>
            <person name="Shen Y.-Q."/>
            <person name="Zeng Q."/>
            <person name="Galagan J."/>
            <person name="Birren B.W."/>
            <person name="Cuomo C.A."/>
            <person name="Wickes B.L."/>
        </authorList>
    </citation>
    <scope>NUCLEOTIDE SEQUENCE [LARGE SCALE GENOMIC DNA]</scope>
    <source>
        <strain evidence="2">RA 99-880 / ATCC MYA-4621 / FGSC 9543 / NRRL 43880</strain>
    </source>
</reference>
<dbReference type="GeneID" id="93622592"/>
<evidence type="ECO:0000313" key="1">
    <source>
        <dbReference type="EMBL" id="EIE90916.1"/>
    </source>
</evidence>
<dbReference type="AlphaFoldDB" id="I1CR36"/>
<keyword evidence="2" id="KW-1185">Reference proteome</keyword>
<dbReference type="RefSeq" id="XP_067526312.1">
    <property type="nucleotide sequence ID" value="XM_067670211.1"/>
</dbReference>
<organism evidence="1 2">
    <name type="scientific">Rhizopus delemar (strain RA 99-880 / ATCC MYA-4621 / FGSC 9543 / NRRL 43880)</name>
    <name type="common">Mucormycosis agent</name>
    <name type="synonym">Rhizopus arrhizus var. delemar</name>
    <dbReference type="NCBI Taxonomy" id="246409"/>
    <lineage>
        <taxon>Eukaryota</taxon>
        <taxon>Fungi</taxon>
        <taxon>Fungi incertae sedis</taxon>
        <taxon>Mucoromycota</taxon>
        <taxon>Mucoromycotina</taxon>
        <taxon>Mucoromycetes</taxon>
        <taxon>Mucorales</taxon>
        <taxon>Mucorineae</taxon>
        <taxon>Rhizopodaceae</taxon>
        <taxon>Rhizopus</taxon>
    </lineage>
</organism>
<proteinExistence type="predicted"/>
<evidence type="ECO:0000313" key="2">
    <source>
        <dbReference type="Proteomes" id="UP000009138"/>
    </source>
</evidence>
<dbReference type="EMBL" id="CH476748">
    <property type="protein sequence ID" value="EIE90916.1"/>
    <property type="molecule type" value="Genomic_DNA"/>
</dbReference>
<sequence>MSNSTTYKFVYENIANATQVDSSVEGMDLVIEYEEQLSAIAAAREAGIN</sequence>
<accession>I1CR36</accession>